<protein>
    <recommendedName>
        <fullName evidence="2">DUF883 domain-containing protein</fullName>
    </recommendedName>
</protein>
<evidence type="ECO:0000256" key="1">
    <source>
        <dbReference type="SAM" id="Phobius"/>
    </source>
</evidence>
<proteinExistence type="predicted"/>
<keyword evidence="1" id="KW-0472">Membrane</keyword>
<dbReference type="PANTHER" id="PTHR35893:SF3">
    <property type="entry name" value="INNER MEMBRANE PROTEIN"/>
    <property type="match status" value="1"/>
</dbReference>
<evidence type="ECO:0000313" key="4">
    <source>
        <dbReference type="Proteomes" id="UP001143328"/>
    </source>
</evidence>
<comment type="caution">
    <text evidence="3">The sequence shown here is derived from an EMBL/GenBank/DDBJ whole genome shotgun (WGS) entry which is preliminary data.</text>
</comment>
<reference evidence="3" key="1">
    <citation type="journal article" date="2014" name="Int. J. Syst. Evol. Microbiol.">
        <title>Complete genome sequence of Corynebacterium casei LMG S-19264T (=DSM 44701T), isolated from a smear-ripened cheese.</title>
        <authorList>
            <consortium name="US DOE Joint Genome Institute (JGI-PGF)"/>
            <person name="Walter F."/>
            <person name="Albersmeier A."/>
            <person name="Kalinowski J."/>
            <person name="Ruckert C."/>
        </authorList>
    </citation>
    <scope>NUCLEOTIDE SEQUENCE</scope>
    <source>
        <strain evidence="3">VKM B-2935</strain>
    </source>
</reference>
<dbReference type="GO" id="GO:0043022">
    <property type="term" value="F:ribosome binding"/>
    <property type="evidence" value="ECO:0007669"/>
    <property type="project" value="InterPro"/>
</dbReference>
<dbReference type="InterPro" id="IPR010279">
    <property type="entry name" value="YqjD/ElaB"/>
</dbReference>
<organism evidence="3 4">
    <name type="scientific">Pseudomonas turukhanskensis</name>
    <dbReference type="NCBI Taxonomy" id="1806536"/>
    <lineage>
        <taxon>Bacteria</taxon>
        <taxon>Pseudomonadati</taxon>
        <taxon>Pseudomonadota</taxon>
        <taxon>Gammaproteobacteria</taxon>
        <taxon>Pseudomonadales</taxon>
        <taxon>Pseudomonadaceae</taxon>
        <taxon>Pseudomonas</taxon>
    </lineage>
</organism>
<keyword evidence="4" id="KW-1185">Reference proteome</keyword>
<feature type="transmembrane region" description="Helical" evidence="1">
    <location>
        <begin position="85"/>
        <end position="103"/>
    </location>
</feature>
<keyword evidence="1" id="KW-1133">Transmembrane helix</keyword>
<evidence type="ECO:0000313" key="3">
    <source>
        <dbReference type="EMBL" id="GLK87518.1"/>
    </source>
</evidence>
<accession>A0A9W6K5V5</accession>
<keyword evidence="1" id="KW-0812">Transmembrane</keyword>
<name>A0A9W6K5V5_9PSED</name>
<reference evidence="3" key="2">
    <citation type="submission" date="2023-01" db="EMBL/GenBank/DDBJ databases">
        <authorList>
            <person name="Sun Q."/>
            <person name="Evtushenko L."/>
        </authorList>
    </citation>
    <scope>NUCLEOTIDE SEQUENCE</scope>
    <source>
        <strain evidence="3">VKM B-2935</strain>
    </source>
</reference>
<feature type="domain" description="DUF883" evidence="2">
    <location>
        <begin position="13"/>
        <end position="63"/>
    </location>
</feature>
<dbReference type="Proteomes" id="UP001143328">
    <property type="component" value="Unassembled WGS sequence"/>
</dbReference>
<dbReference type="EMBL" id="BSFN01000001">
    <property type="protein sequence ID" value="GLK87518.1"/>
    <property type="molecule type" value="Genomic_DNA"/>
</dbReference>
<gene>
    <name evidence="3" type="ORF">GCM10017655_05800</name>
</gene>
<dbReference type="PANTHER" id="PTHR35893">
    <property type="entry name" value="INNER MEMBRANE PROTEIN-RELATED"/>
    <property type="match status" value="1"/>
</dbReference>
<dbReference type="RefSeq" id="WP_271193764.1">
    <property type="nucleotide sequence ID" value="NZ_BSFN01000001.1"/>
</dbReference>
<dbReference type="AlphaFoldDB" id="A0A9W6K5V5"/>
<dbReference type="Pfam" id="PF05957">
    <property type="entry name" value="DUF883"/>
    <property type="match status" value="1"/>
</dbReference>
<dbReference type="InterPro" id="IPR043604">
    <property type="entry name" value="DUF883_N"/>
</dbReference>
<evidence type="ECO:0000259" key="2">
    <source>
        <dbReference type="Pfam" id="PF05957"/>
    </source>
</evidence>
<sequence length="107" mass="11768">MAIFASRNKSLHSIETEIEHLISSLDSLKSEFSDESQKSLKSLRSSAERVLGHSRDLLSDTYSDVKEKTLQAGAATRDYTREHPVATASLALGVVALAGYLLFRNND</sequence>